<reference evidence="3" key="1">
    <citation type="submission" date="2016-06" db="UniProtKB">
        <authorList>
            <consortium name="WormBaseParasite"/>
        </authorList>
    </citation>
    <scope>IDENTIFICATION</scope>
</reference>
<organism evidence="3">
    <name type="scientific">Schistosoma curassoni</name>
    <dbReference type="NCBI Taxonomy" id="6186"/>
    <lineage>
        <taxon>Eukaryota</taxon>
        <taxon>Metazoa</taxon>
        <taxon>Spiralia</taxon>
        <taxon>Lophotrochozoa</taxon>
        <taxon>Platyhelminthes</taxon>
        <taxon>Trematoda</taxon>
        <taxon>Digenea</taxon>
        <taxon>Strigeidida</taxon>
        <taxon>Schistosomatoidea</taxon>
        <taxon>Schistosomatidae</taxon>
        <taxon>Schistosoma</taxon>
    </lineage>
</organism>
<dbReference type="AlphaFoldDB" id="A0A183JHE4"/>
<dbReference type="EMBL" id="UZAK01001936">
    <property type="protein sequence ID" value="VDO72288.1"/>
    <property type="molecule type" value="Genomic_DNA"/>
</dbReference>
<gene>
    <name evidence="1" type="ORF">SCUD_LOCUS2118</name>
</gene>
<name>A0A183JHE4_9TREM</name>
<evidence type="ECO:0000313" key="1">
    <source>
        <dbReference type="EMBL" id="VDO72288.1"/>
    </source>
</evidence>
<evidence type="ECO:0000313" key="2">
    <source>
        <dbReference type="Proteomes" id="UP000279833"/>
    </source>
</evidence>
<sequence>MASRTSQRVAQLIHSLEPTGNRTAFKNTCTLNKISTGCIVKIKR</sequence>
<dbReference type="WBParaSite" id="SCUD_0000211701-mRNA-1">
    <property type="protein sequence ID" value="SCUD_0000211701-mRNA-1"/>
    <property type="gene ID" value="SCUD_0000211701"/>
</dbReference>
<dbReference type="Proteomes" id="UP000279833">
    <property type="component" value="Unassembled WGS sequence"/>
</dbReference>
<proteinExistence type="predicted"/>
<evidence type="ECO:0000313" key="3">
    <source>
        <dbReference type="WBParaSite" id="SCUD_0000211701-mRNA-1"/>
    </source>
</evidence>
<accession>A0A183JHE4</accession>
<protein>
    <submittedName>
        <fullName evidence="3">Transcriptional regulator</fullName>
    </submittedName>
</protein>
<reference evidence="1 2" key="2">
    <citation type="submission" date="2018-11" db="EMBL/GenBank/DDBJ databases">
        <authorList>
            <consortium name="Pathogen Informatics"/>
        </authorList>
    </citation>
    <scope>NUCLEOTIDE SEQUENCE [LARGE SCALE GENOMIC DNA]</scope>
    <source>
        <strain evidence="1">Dakar</strain>
        <strain evidence="2">Dakar, Senegal</strain>
    </source>
</reference>
<keyword evidence="2" id="KW-1185">Reference proteome</keyword>